<protein>
    <submittedName>
        <fullName evidence="5">NitT/TauT family transport system ATP-binding protein</fullName>
    </submittedName>
</protein>
<keyword evidence="1" id="KW-0813">Transport</keyword>
<evidence type="ECO:0000256" key="2">
    <source>
        <dbReference type="ARBA" id="ARBA00022741"/>
    </source>
</evidence>
<dbReference type="SUPFAM" id="SSF52540">
    <property type="entry name" value="P-loop containing nucleoside triphosphate hydrolases"/>
    <property type="match status" value="1"/>
</dbReference>
<dbReference type="AlphaFoldDB" id="A0A4V3EJ81"/>
<dbReference type="PANTHER" id="PTHR42788">
    <property type="entry name" value="TAURINE IMPORT ATP-BINDING PROTEIN-RELATED"/>
    <property type="match status" value="1"/>
</dbReference>
<dbReference type="GO" id="GO:0005524">
    <property type="term" value="F:ATP binding"/>
    <property type="evidence" value="ECO:0007669"/>
    <property type="project" value="UniProtKB-KW"/>
</dbReference>
<dbReference type="PROSITE" id="PS00211">
    <property type="entry name" value="ABC_TRANSPORTER_1"/>
    <property type="match status" value="1"/>
</dbReference>
<dbReference type="SMART" id="SM00382">
    <property type="entry name" value="AAA"/>
    <property type="match status" value="1"/>
</dbReference>
<sequence length="303" mass="32746">MVGPSSYRIDPETKRPGNRVVLGFAAMSSSCRIAPDDAASGTSVASFISVDGVHKIFRRKGRAVPALRGVDLDIQAGEFVSLLGPSGCGKSTLLRIIGGLVEPDAGTVTVDGLSPLDARAAKSFGLVPQASSLVPWATVDRNVRFLSQLEPRRSGGHDPLDDDQIDDLLDTVGLRDFRGAYPHELSGGMQQRVSLVRGFALGAPVLLMDEPFAALDEITRADMRYLLLELWQRTGTTVIFVTHSITEAVILSDRVAVMAAHPGRIAALDTIGLDRPRTPEMEDTDVFHDHVRILRTHLLDQHA</sequence>
<proteinExistence type="predicted"/>
<gene>
    <name evidence="5" type="ORF">BDK89_2966</name>
</gene>
<keyword evidence="6" id="KW-1185">Reference proteome</keyword>
<evidence type="ECO:0000256" key="3">
    <source>
        <dbReference type="ARBA" id="ARBA00022840"/>
    </source>
</evidence>
<comment type="caution">
    <text evidence="5">The sequence shown here is derived from an EMBL/GenBank/DDBJ whole genome shotgun (WGS) entry which is preliminary data.</text>
</comment>
<evidence type="ECO:0000313" key="6">
    <source>
        <dbReference type="Proteomes" id="UP000294558"/>
    </source>
</evidence>
<name>A0A4V3EJ81_9ACTN</name>
<reference evidence="5 6" key="1">
    <citation type="submission" date="2019-03" db="EMBL/GenBank/DDBJ databases">
        <title>Sequencing the genomes of 1000 actinobacteria strains.</title>
        <authorList>
            <person name="Klenk H.-P."/>
        </authorList>
    </citation>
    <scope>NUCLEOTIDE SEQUENCE [LARGE SCALE GENOMIC DNA]</scope>
    <source>
        <strain evidence="5 6">DSM 18936</strain>
    </source>
</reference>
<dbReference type="EMBL" id="SOAU01000001">
    <property type="protein sequence ID" value="TDT17358.1"/>
    <property type="molecule type" value="Genomic_DNA"/>
</dbReference>
<keyword evidence="3 5" id="KW-0067">ATP-binding</keyword>
<accession>A0A4V3EJ81</accession>
<organism evidence="5 6">
    <name type="scientific">Ilumatobacter fluminis</name>
    <dbReference type="NCBI Taxonomy" id="467091"/>
    <lineage>
        <taxon>Bacteria</taxon>
        <taxon>Bacillati</taxon>
        <taxon>Actinomycetota</taxon>
        <taxon>Acidimicrobiia</taxon>
        <taxon>Acidimicrobiales</taxon>
        <taxon>Ilumatobacteraceae</taxon>
        <taxon>Ilumatobacter</taxon>
    </lineage>
</organism>
<dbReference type="Pfam" id="PF00005">
    <property type="entry name" value="ABC_tran"/>
    <property type="match status" value="1"/>
</dbReference>
<evidence type="ECO:0000256" key="1">
    <source>
        <dbReference type="ARBA" id="ARBA00022448"/>
    </source>
</evidence>
<feature type="domain" description="ABC transporter" evidence="4">
    <location>
        <begin position="48"/>
        <end position="285"/>
    </location>
</feature>
<dbReference type="Proteomes" id="UP000294558">
    <property type="component" value="Unassembled WGS sequence"/>
</dbReference>
<dbReference type="InterPro" id="IPR003439">
    <property type="entry name" value="ABC_transporter-like_ATP-bd"/>
</dbReference>
<dbReference type="CDD" id="cd03293">
    <property type="entry name" value="ABC_NrtD_SsuB_transporters"/>
    <property type="match status" value="1"/>
</dbReference>
<dbReference type="Gene3D" id="3.40.50.300">
    <property type="entry name" value="P-loop containing nucleotide triphosphate hydrolases"/>
    <property type="match status" value="1"/>
</dbReference>
<evidence type="ECO:0000313" key="5">
    <source>
        <dbReference type="EMBL" id="TDT17358.1"/>
    </source>
</evidence>
<evidence type="ECO:0000259" key="4">
    <source>
        <dbReference type="PROSITE" id="PS50893"/>
    </source>
</evidence>
<dbReference type="InterPro" id="IPR003593">
    <property type="entry name" value="AAA+_ATPase"/>
</dbReference>
<keyword evidence="2" id="KW-0547">Nucleotide-binding</keyword>
<dbReference type="PROSITE" id="PS50893">
    <property type="entry name" value="ABC_TRANSPORTER_2"/>
    <property type="match status" value="1"/>
</dbReference>
<dbReference type="PANTHER" id="PTHR42788:SF13">
    <property type="entry name" value="ALIPHATIC SULFONATES IMPORT ATP-BINDING PROTEIN SSUB"/>
    <property type="match status" value="1"/>
</dbReference>
<dbReference type="InterPro" id="IPR050166">
    <property type="entry name" value="ABC_transporter_ATP-bind"/>
</dbReference>
<dbReference type="InterPro" id="IPR017871">
    <property type="entry name" value="ABC_transporter-like_CS"/>
</dbReference>
<dbReference type="GO" id="GO:0016887">
    <property type="term" value="F:ATP hydrolysis activity"/>
    <property type="evidence" value="ECO:0007669"/>
    <property type="project" value="InterPro"/>
</dbReference>
<dbReference type="InterPro" id="IPR027417">
    <property type="entry name" value="P-loop_NTPase"/>
</dbReference>